<dbReference type="Gene3D" id="2.60.40.10">
    <property type="entry name" value="Immunoglobulins"/>
    <property type="match status" value="1"/>
</dbReference>
<evidence type="ECO:0000313" key="3">
    <source>
        <dbReference type="Proteomes" id="UP000183615"/>
    </source>
</evidence>
<dbReference type="Pfam" id="PF03415">
    <property type="entry name" value="Peptidase_C11"/>
    <property type="match status" value="1"/>
</dbReference>
<dbReference type="InterPro" id="IPR013783">
    <property type="entry name" value="Ig-like_fold"/>
</dbReference>
<dbReference type="AlphaFoldDB" id="A0A1J5U6A1"/>
<dbReference type="PANTHER" id="PTHR37835">
    <property type="entry name" value="ALPHA-CLOSTRIPAIN"/>
    <property type="match status" value="1"/>
</dbReference>
<dbReference type="PANTHER" id="PTHR37835:SF1">
    <property type="entry name" value="ALPHA-CLOSTRIPAIN"/>
    <property type="match status" value="1"/>
</dbReference>
<dbReference type="InterPro" id="IPR005077">
    <property type="entry name" value="Peptidase_C11"/>
</dbReference>
<evidence type="ECO:0000256" key="1">
    <source>
        <dbReference type="SAM" id="Phobius"/>
    </source>
</evidence>
<evidence type="ECO:0000313" key="2">
    <source>
        <dbReference type="EMBL" id="OIR21516.1"/>
    </source>
</evidence>
<dbReference type="EMBL" id="MIYZ01000040">
    <property type="protein sequence ID" value="OIR21516.1"/>
    <property type="molecule type" value="Genomic_DNA"/>
</dbReference>
<dbReference type="Gene3D" id="3.40.50.11970">
    <property type="match status" value="1"/>
</dbReference>
<keyword evidence="1" id="KW-0472">Membrane</keyword>
<name>A0A1J5U6A1_9ARCH</name>
<gene>
    <name evidence="2" type="ORF">BET99_02095</name>
</gene>
<sequence length="858" mass="97884">MKHVWIFAIAFFIIFPSGNFGIAEVDDIPEWGFYVYMAGDNSLYEEVDDDLNEMKMVGSNENLEIIVLADQNLDDDSHAYRVVKHGLEETPLNEINSDWNNELDMGDGETLRDFMIWASSEYPAKRKVLVIWNHGSGWEKVAEDKSSHLNVPEIRQSLEDYRTVTGEPKLTMIAFDACSMGMFEIAYELKNQAEMIHGSEAYEPLEGWTYNHLLYKLDEETTNEQLAHNVVNDYVESYRNGSVYTSYSVTASVVDTSKLQDLWNGLDNLSYEINSILPIYYNEISNAREETQRYDQNPDYRDLYDFAINLEEYVPTIDVQTEAKKLQDLLEITVIAEDHWQKPEKLNVDEAHGLTIYFPINGANTGYNDLTISDNNWFGFIENFQNQINPESSFDELNIESIDTGTGHNDSVIINGSYIGNASYIKIRLINSENIITNKYDGTISNGNISNILLQPTKSGNYSLEVGIYNDNGFLEDHYINENIFINLQLPDLLVTPPKIIVTMENGTSYEVKNVQEGDNYTIKGEIKNIGTVKSNNVTVLVNATSLSTSIEATYFYDEIFPGQSNEWNLNIADQSINGEIQVQVRAYSTDTFEIDSENNHTVKSLEVFPFNPSTLIPHEYDLISENRNILEIQTNNEDNYEFSWLESYLIITDAKEQPWDFINIEPILLEGWKFESENVLHLNNESKSLVRLKPPLNTEAKEYKISINLIDRNGEIAGNGEITVNVPQYYGIGIKAEQTNQKINLIIQNTGNGNDIFTLNKELEEGLDLYLTETYFELEPFEEKTIQGIGLEMNNSKYYTAKFTVQSIGNANISAEISIDIENKKEEIDQQRDIISTSLAIVGLIGVVYILYNRRLS</sequence>
<proteinExistence type="predicted"/>
<dbReference type="Proteomes" id="UP000183615">
    <property type="component" value="Unassembled WGS sequence"/>
</dbReference>
<protein>
    <submittedName>
        <fullName evidence="2">Uncharacterized protein</fullName>
    </submittedName>
</protein>
<organism evidence="2 3">
    <name type="scientific">Marine Group III euryarchaeote CG-Epi2</name>
    <dbReference type="NCBI Taxonomy" id="1888996"/>
    <lineage>
        <taxon>Archaea</taxon>
        <taxon>Methanobacteriati</taxon>
        <taxon>Thermoplasmatota</taxon>
        <taxon>Thermoplasmata</taxon>
        <taxon>Candidatus Thermoprofundales</taxon>
    </lineage>
</organism>
<accession>A0A1J5U6A1</accession>
<keyword evidence="1" id="KW-0812">Transmembrane</keyword>
<comment type="caution">
    <text evidence="2">The sequence shown here is derived from an EMBL/GenBank/DDBJ whole genome shotgun (WGS) entry which is preliminary data.</text>
</comment>
<feature type="transmembrane region" description="Helical" evidence="1">
    <location>
        <begin position="835"/>
        <end position="853"/>
    </location>
</feature>
<reference evidence="2 3" key="1">
    <citation type="submission" date="2016-08" db="EMBL/GenBank/DDBJ databases">
        <title>New Insights into Marine Group III Euryarchaeota, from dark to light.</title>
        <authorList>
            <person name="Haro-Moreno J.M."/>
            <person name="Rodriguez-Valera F."/>
            <person name="Lopez-Garcia P."/>
            <person name="Moreira D."/>
            <person name="Martin-Cuadrado A.B."/>
        </authorList>
    </citation>
    <scope>NUCLEOTIDE SEQUENCE [LARGE SCALE GENOMIC DNA]</scope>
    <source>
        <strain evidence="2">CG-Epi2</strain>
    </source>
</reference>
<keyword evidence="1" id="KW-1133">Transmembrane helix</keyword>